<evidence type="ECO:0000256" key="1">
    <source>
        <dbReference type="SAM" id="Phobius"/>
    </source>
</evidence>
<dbReference type="STRING" id="1524254.PHACT_10915"/>
<feature type="transmembrane region" description="Helical" evidence="1">
    <location>
        <begin position="212"/>
        <end position="236"/>
    </location>
</feature>
<evidence type="ECO:0008006" key="4">
    <source>
        <dbReference type="Google" id="ProtNLM"/>
    </source>
</evidence>
<gene>
    <name evidence="2" type="ORF">PHACT_10915</name>
</gene>
<evidence type="ECO:0000313" key="2">
    <source>
        <dbReference type="EMBL" id="OFE13582.1"/>
    </source>
</evidence>
<feature type="transmembrane region" description="Helical" evidence="1">
    <location>
        <begin position="144"/>
        <end position="164"/>
    </location>
</feature>
<dbReference type="OrthoDB" id="8759010at2"/>
<proteinExistence type="predicted"/>
<accession>A0A1E8CMT5</accession>
<sequence>MSLQSFNTADWRSPSFANKGINLAAKCWFFMVLLGQAAFSMYIVAFYYRAAFGADFLSFNQVMPAGYIEGDTWGNFAVIGHVVFAALITVGGLMQLVPAIRNHFPALHRWNGRLYIVIAGVMSLSGGFMILTRSELVAGDSFGHTALMINGLIILVCATMAFKFARERKFVQHRIWALRLFIAVSGVWMFRVGMMAWLSFHGQPVGFDPVSFSGPFLTVLNITTYIIPLLLLEVYLQAHARGSATQKLITAGGLFLLTLVMLGGVIAAIFGMWLPRI</sequence>
<organism evidence="2 3">
    <name type="scientific">Pseudohongiella acticola</name>
    <dbReference type="NCBI Taxonomy" id="1524254"/>
    <lineage>
        <taxon>Bacteria</taxon>
        <taxon>Pseudomonadati</taxon>
        <taxon>Pseudomonadota</taxon>
        <taxon>Gammaproteobacteria</taxon>
        <taxon>Pseudomonadales</taxon>
        <taxon>Pseudohongiellaceae</taxon>
        <taxon>Pseudohongiella</taxon>
    </lineage>
</organism>
<dbReference type="RefSeq" id="WP_070117799.1">
    <property type="nucleotide sequence ID" value="NZ_CAXATG010000003.1"/>
</dbReference>
<keyword evidence="1" id="KW-0812">Transmembrane</keyword>
<keyword evidence="1" id="KW-0472">Membrane</keyword>
<dbReference type="Proteomes" id="UP000175669">
    <property type="component" value="Unassembled WGS sequence"/>
</dbReference>
<feature type="transmembrane region" description="Helical" evidence="1">
    <location>
        <begin position="73"/>
        <end position="93"/>
    </location>
</feature>
<feature type="transmembrane region" description="Helical" evidence="1">
    <location>
        <begin position="114"/>
        <end position="132"/>
    </location>
</feature>
<keyword evidence="1" id="KW-1133">Transmembrane helix</keyword>
<dbReference type="InterPro" id="IPR018750">
    <property type="entry name" value="DUF2306_membrane"/>
</dbReference>
<protein>
    <recommendedName>
        <fullName evidence="4">DUF2306 domain-containing protein</fullName>
    </recommendedName>
</protein>
<keyword evidence="3" id="KW-1185">Reference proteome</keyword>
<reference evidence="3" key="1">
    <citation type="submission" date="2016-07" db="EMBL/GenBank/DDBJ databases">
        <authorList>
            <person name="Florea S."/>
            <person name="Webb J.S."/>
            <person name="Jaromczyk J."/>
            <person name="Schardl C.L."/>
        </authorList>
    </citation>
    <scope>NUCLEOTIDE SEQUENCE [LARGE SCALE GENOMIC DNA]</scope>
    <source>
        <strain evidence="3">KCTC 42131</strain>
    </source>
</reference>
<name>A0A1E8CMT5_9GAMM</name>
<dbReference type="Pfam" id="PF10067">
    <property type="entry name" value="DUF2306"/>
    <property type="match status" value="1"/>
</dbReference>
<feature type="transmembrane region" description="Helical" evidence="1">
    <location>
        <begin position="176"/>
        <end position="200"/>
    </location>
</feature>
<dbReference type="AlphaFoldDB" id="A0A1E8CMT5"/>
<feature type="transmembrane region" description="Helical" evidence="1">
    <location>
        <begin position="28"/>
        <end position="48"/>
    </location>
</feature>
<evidence type="ECO:0000313" key="3">
    <source>
        <dbReference type="Proteomes" id="UP000175669"/>
    </source>
</evidence>
<feature type="transmembrane region" description="Helical" evidence="1">
    <location>
        <begin position="248"/>
        <end position="274"/>
    </location>
</feature>
<comment type="caution">
    <text evidence="2">The sequence shown here is derived from an EMBL/GenBank/DDBJ whole genome shotgun (WGS) entry which is preliminary data.</text>
</comment>
<dbReference type="EMBL" id="MASR01000001">
    <property type="protein sequence ID" value="OFE13582.1"/>
    <property type="molecule type" value="Genomic_DNA"/>
</dbReference>